<proteinExistence type="predicted"/>
<protein>
    <submittedName>
        <fullName evidence="2">Uncharacterized protein</fullName>
    </submittedName>
</protein>
<dbReference type="OrthoDB" id="10480502at2759"/>
<reference evidence="3" key="1">
    <citation type="journal article" date="2017" name="Nat. Microbiol.">
        <title>Global analysis of biosynthetic gene clusters reveals vast potential of secondary metabolite production in Penicillium species.</title>
        <authorList>
            <person name="Nielsen J.C."/>
            <person name="Grijseels S."/>
            <person name="Prigent S."/>
            <person name="Ji B."/>
            <person name="Dainat J."/>
            <person name="Nielsen K.F."/>
            <person name="Frisvad J.C."/>
            <person name="Workman M."/>
            <person name="Nielsen J."/>
        </authorList>
    </citation>
    <scope>NUCLEOTIDE SEQUENCE [LARGE SCALE GENOMIC DNA]</scope>
    <source>
        <strain evidence="3">IBT 31811</strain>
    </source>
</reference>
<dbReference type="EMBL" id="MDYN01000010">
    <property type="protein sequence ID" value="OQD85313.1"/>
    <property type="molecule type" value="Genomic_DNA"/>
</dbReference>
<sequence length="468" mass="53011">MPKKGYKMSERERFVTNLQNSVRRRGEVRILEELDIVGNTAALNAVLNVLRYVFSLVLPVEPVDQANMLKSKRIRDEIRLQITRRLYLLPAAVANYVSRVPEAGVEDVLYQLLAGRLQEFLDMHRRGELLQPRPSPPHALPPRVLTESPTADKYRPYRSFQTDRSRGTELEGSLQPVTSRRISLPTLLQNSPFGKFQATPQSQAPIGKTPYGWNIVETLERAGGAPFPYSKVKGTRRRQKSSSPETVSKRAKTDQKDETPLPAPTIATIGAPTTATDLNIDPALKDYVSSLASNEQQPQEQLQGQPQEQLQEQPRQQPQKTHQQNQEEGEEFETSTEEQEYLKQLNDAQRRQEVPAEQPEAPANTQVTRELTAEVAAQEQKLGMTFQDIALLQQATTANDTEMEEEPVHTWDDVQQTQGQIQEHADPMNEQICDPMNDTIAEPMDEQMGEAAYEEEFNSLMNVDEMEE</sequence>
<accession>A0A1V6Q7V1</accession>
<evidence type="ECO:0000256" key="1">
    <source>
        <dbReference type="SAM" id="MobiDB-lite"/>
    </source>
</evidence>
<evidence type="ECO:0000313" key="3">
    <source>
        <dbReference type="Proteomes" id="UP000191672"/>
    </source>
</evidence>
<name>A0A1V6Q7V1_9EURO</name>
<keyword evidence="3" id="KW-1185">Reference proteome</keyword>
<feature type="compositionally biased region" description="Acidic residues" evidence="1">
    <location>
        <begin position="327"/>
        <end position="339"/>
    </location>
</feature>
<gene>
    <name evidence="2" type="ORF">PENANT_c010G02110</name>
</gene>
<organism evidence="2 3">
    <name type="scientific">Penicillium antarcticum</name>
    <dbReference type="NCBI Taxonomy" id="416450"/>
    <lineage>
        <taxon>Eukaryota</taxon>
        <taxon>Fungi</taxon>
        <taxon>Dikarya</taxon>
        <taxon>Ascomycota</taxon>
        <taxon>Pezizomycotina</taxon>
        <taxon>Eurotiomycetes</taxon>
        <taxon>Eurotiomycetidae</taxon>
        <taxon>Eurotiales</taxon>
        <taxon>Aspergillaceae</taxon>
        <taxon>Penicillium</taxon>
    </lineage>
</organism>
<comment type="caution">
    <text evidence="2">The sequence shown here is derived from an EMBL/GenBank/DDBJ whole genome shotgun (WGS) entry which is preliminary data.</text>
</comment>
<feature type="region of interest" description="Disordered" evidence="1">
    <location>
        <begin position="224"/>
        <end position="277"/>
    </location>
</feature>
<dbReference type="Proteomes" id="UP000191672">
    <property type="component" value="Unassembled WGS sequence"/>
</dbReference>
<feature type="region of interest" description="Disordered" evidence="1">
    <location>
        <begin position="292"/>
        <end position="367"/>
    </location>
</feature>
<feature type="compositionally biased region" description="Low complexity" evidence="1">
    <location>
        <begin position="295"/>
        <end position="326"/>
    </location>
</feature>
<feature type="compositionally biased region" description="Low complexity" evidence="1">
    <location>
        <begin position="264"/>
        <end position="276"/>
    </location>
</feature>
<feature type="compositionally biased region" description="Basic and acidic residues" evidence="1">
    <location>
        <begin position="247"/>
        <end position="259"/>
    </location>
</feature>
<dbReference type="AlphaFoldDB" id="A0A1V6Q7V1"/>
<feature type="compositionally biased region" description="Basic and acidic residues" evidence="1">
    <location>
        <begin position="150"/>
        <end position="169"/>
    </location>
</feature>
<evidence type="ECO:0000313" key="2">
    <source>
        <dbReference type="EMBL" id="OQD85313.1"/>
    </source>
</evidence>
<feature type="region of interest" description="Disordered" evidence="1">
    <location>
        <begin position="128"/>
        <end position="178"/>
    </location>
</feature>